<reference evidence="3" key="1">
    <citation type="submission" date="2020-10" db="EMBL/GenBank/DDBJ databases">
        <title>Phylogeny of dyella-like bacteria.</title>
        <authorList>
            <person name="Fu J."/>
        </authorList>
    </citation>
    <scope>NUCLEOTIDE SEQUENCE</scope>
    <source>
        <strain evidence="3">DHON07</strain>
    </source>
</reference>
<dbReference type="InterPro" id="IPR053145">
    <property type="entry name" value="AB_hydrolase_Est10"/>
</dbReference>
<dbReference type="InterPro" id="IPR022742">
    <property type="entry name" value="Hydrolase_4"/>
</dbReference>
<dbReference type="SUPFAM" id="SSF53474">
    <property type="entry name" value="alpha/beta-Hydrolases"/>
    <property type="match status" value="1"/>
</dbReference>
<feature type="chain" id="PRO_5046227796" evidence="1">
    <location>
        <begin position="23"/>
        <end position="451"/>
    </location>
</feature>
<name>A0ABS2KGS3_9GAMM</name>
<dbReference type="RefSeq" id="WP_204631549.1">
    <property type="nucleotide sequence ID" value="NZ_BSOC01000003.1"/>
</dbReference>
<proteinExistence type="predicted"/>
<organism evidence="3 4">
    <name type="scientific">Dyella mobilis</name>
    <dbReference type="NCBI Taxonomy" id="1849582"/>
    <lineage>
        <taxon>Bacteria</taxon>
        <taxon>Pseudomonadati</taxon>
        <taxon>Pseudomonadota</taxon>
        <taxon>Gammaproteobacteria</taxon>
        <taxon>Lysobacterales</taxon>
        <taxon>Rhodanobacteraceae</taxon>
        <taxon>Dyella</taxon>
    </lineage>
</organism>
<dbReference type="Gene3D" id="3.40.50.1820">
    <property type="entry name" value="alpha/beta hydrolase"/>
    <property type="match status" value="1"/>
</dbReference>
<dbReference type="PANTHER" id="PTHR43265">
    <property type="entry name" value="ESTERASE ESTD"/>
    <property type="match status" value="1"/>
</dbReference>
<accession>A0ABS2KGS3</accession>
<comment type="caution">
    <text evidence="3">The sequence shown here is derived from an EMBL/GenBank/DDBJ whole genome shotgun (WGS) entry which is preliminary data.</text>
</comment>
<keyword evidence="3" id="KW-0378">Hydrolase</keyword>
<keyword evidence="4" id="KW-1185">Reference proteome</keyword>
<evidence type="ECO:0000256" key="1">
    <source>
        <dbReference type="SAM" id="SignalP"/>
    </source>
</evidence>
<feature type="domain" description="Serine aminopeptidase S33" evidence="2">
    <location>
        <begin position="139"/>
        <end position="224"/>
    </location>
</feature>
<dbReference type="PANTHER" id="PTHR43265:SF1">
    <property type="entry name" value="ESTERASE ESTD"/>
    <property type="match status" value="1"/>
</dbReference>
<dbReference type="EMBL" id="JADIKF010000038">
    <property type="protein sequence ID" value="MBM7129957.1"/>
    <property type="molecule type" value="Genomic_DNA"/>
</dbReference>
<evidence type="ECO:0000313" key="3">
    <source>
        <dbReference type="EMBL" id="MBM7129957.1"/>
    </source>
</evidence>
<evidence type="ECO:0000259" key="2">
    <source>
        <dbReference type="Pfam" id="PF12146"/>
    </source>
</evidence>
<sequence>MCRTLIRFGTIGLIALGGIAHAAGSPATNCHIGAYRLSNGDLVDIGATDEAADLRWNRDDGTTGHLTPHHDGTWSSTLGWTGRPDGITVRFSDCGDGGITFNHLEGKRVPFDITNTQFQGAGVTLAGRLVLPKGNERVPIVVLVHGSEHDSALEYYDLQRMFPAMGIGVFVYDKRGTGASSGTYTQDFLLLADDAIAAVQEAKRLAGNRAGRIGYQGGSEGGWVEPLAAKIAPVDFVIVGFGLAVSPLDEDREAIEYDMQSRGYGSDVMGKAMQIADASAAILLSDFSTGYDRLDALKKQYGKEPWFKYVRGDVTWALLAWPANEVKQKGPVLFAGVPLQYDPMPVLRHLETPQLWILGKEDDDAPSAETTKRLIGLQKAGQPISVAVFPRAEHGIYEFETAPDGSRNDTRNPSGYFSMMRDYILDGKLGDHYGDATLYSAPPAMVSQSQH</sequence>
<keyword evidence="1" id="KW-0732">Signal</keyword>
<gene>
    <name evidence="3" type="ORF">ISS99_10490</name>
</gene>
<evidence type="ECO:0000313" key="4">
    <source>
        <dbReference type="Proteomes" id="UP001430193"/>
    </source>
</evidence>
<feature type="signal peptide" evidence="1">
    <location>
        <begin position="1"/>
        <end position="22"/>
    </location>
</feature>
<dbReference type="InterPro" id="IPR029058">
    <property type="entry name" value="AB_hydrolase_fold"/>
</dbReference>
<dbReference type="GO" id="GO:0016787">
    <property type="term" value="F:hydrolase activity"/>
    <property type="evidence" value="ECO:0007669"/>
    <property type="project" value="UniProtKB-KW"/>
</dbReference>
<protein>
    <submittedName>
        <fullName evidence="3">Alpha/beta hydrolase</fullName>
    </submittedName>
</protein>
<dbReference type="Pfam" id="PF12146">
    <property type="entry name" value="Hydrolase_4"/>
    <property type="match status" value="1"/>
</dbReference>
<dbReference type="Proteomes" id="UP001430193">
    <property type="component" value="Unassembled WGS sequence"/>
</dbReference>